<sequence length="1291" mass="139011">MSPHKTDLEVDGLKIRIAIDRGGTFTDCLGIVQGREDDIVVKLLSQDPQNYEDAPIEGIRRILEKVTGKPYPRNQKLDISAFSDFSVRMGTTVATNALLERKGERVALVITKGFADSLRIGNQSRPDLFALKIVRPDVLYEHVIEVDERVTIEDYQQNPFRDESKIAAAVDADPDLVRGLSGEAVRILQTLGENQVREDLKSLYDKGYRSIAMTSRGISCTADAYLTPVIKRYVEGFRSGFSDGLQSPNSRCEFMQSDGGLVRYEKFSGLRAILSGPAGGVVGHARTSFDPSDPKPVIGFDMGGTSTDVSRYDGNLEHVFENTTAGVTIMAPQLDINTVAAGGGSILFWRHGLFVVGPDSAGAHPGPACYRKGGPLTVTDANLFLGRLLPEYFPKIFGPNEDEPLDLEITRKKFAQLAQQINAETGQNKSAEDIALGFIDVANESMAKPIRALTEARGFDTSAHNLACFGGAGGQHACAIASSLNIQTVIIHRYSSILSAYGMALADVVHEAQEPSSGVFDEAAMETIKDRIAALKKKVTAELIDDGVPSEYISFEVYLNLRYQGTDNLLMILEPPSGDFASEFRTQHKREFSFNIPGRAILCEDIRVRGIGKSLSLPAETPQAELKSIKTAHVGQEKRDDETMVYFADKCHCKTPVYFLNNLATGTLVPGPAMIIDATQTIVVEPSATATILSKHVILDVSSTVKKASDDSDNTIDPIRLSIFGHRFMSIAEQMGRTFQKTSVSTNIKERLDFSCALFSPEGKLVANAPHVPVHLGSMEYAVRYQHEQLGPSLKPGDVICSNHPMAGGTHLPDITIITPIWNNAGKEVIFYVASRGHHAEIGGTHPGSMPSDSKVLFEEGAQTMGFKIVSNGVFEEDRVRSFLMDEPTSYPKCSGTRTYNDNVSDLKAAISANQKGATLIAALVSEYTLAEVHKYMRAINTTAETAVRAYLKSVAARRGPSAGPLTFTDYMDDGTPICLAVTIDPTTGSALFDFTGTGRETFNSLNAPIAIAHSAIIYVLRCLIGVSIPLNQGCLAPITVLIPPGTLLNPSPTAAVCAGNPITSQRITDVVLGAFGAVAASQGCCNILSFGTGGRDERTGATVAGFGVGETICGGSGAGPGWHGESGVHVHMTNTRITDPEVYELRYPIVLRRFGIRKGSGGKGQWCGGDGVVREIEFRMAVSASMLSERRVHRPYGMEGGGAGEVGLNLYVRREVDGEGVVRERVINIGGKMELEVQPGERIVIHTPGGGAWGAPLDKTQPAIAARTPSTPFELRGSVHEWNHAAASAS</sequence>
<keyword evidence="6" id="KW-1185">Reference proteome</keyword>
<evidence type="ECO:0000259" key="3">
    <source>
        <dbReference type="Pfam" id="PF02538"/>
    </source>
</evidence>
<proteinExistence type="inferred from homology"/>
<dbReference type="OrthoDB" id="3643at2759"/>
<dbReference type="Pfam" id="PF02538">
    <property type="entry name" value="Hydantoinase_B"/>
    <property type="match status" value="1"/>
</dbReference>
<dbReference type="PANTHER" id="PTHR11365:SF26">
    <property type="entry name" value="5-OXOPROLINASE"/>
    <property type="match status" value="1"/>
</dbReference>
<protein>
    <submittedName>
        <fullName evidence="5">5-oxoprolinase protein</fullName>
    </submittedName>
</protein>
<feature type="domain" description="Hydantoinase A/oxoprolinase" evidence="2">
    <location>
        <begin position="216"/>
        <end position="511"/>
    </location>
</feature>
<accession>A0A8H4IVW5</accession>
<evidence type="ECO:0000259" key="4">
    <source>
        <dbReference type="Pfam" id="PF05378"/>
    </source>
</evidence>
<dbReference type="GO" id="GO:0005829">
    <property type="term" value="C:cytosol"/>
    <property type="evidence" value="ECO:0007669"/>
    <property type="project" value="TreeGrafter"/>
</dbReference>
<name>A0A8H4IVW5_9PEZI</name>
<dbReference type="Proteomes" id="UP000572817">
    <property type="component" value="Unassembled WGS sequence"/>
</dbReference>
<evidence type="ECO:0000313" key="5">
    <source>
        <dbReference type="EMBL" id="KAF4308445.1"/>
    </source>
</evidence>
<comment type="caution">
    <text evidence="5">The sequence shown here is derived from an EMBL/GenBank/DDBJ whole genome shotgun (WGS) entry which is preliminary data.</text>
</comment>
<feature type="domain" description="Hydantoinase/oxoprolinase N-terminal" evidence="4">
    <location>
        <begin position="16"/>
        <end position="214"/>
    </location>
</feature>
<dbReference type="InterPro" id="IPR002821">
    <property type="entry name" value="Hydantoinase_A"/>
</dbReference>
<dbReference type="InterPro" id="IPR045079">
    <property type="entry name" value="Oxoprolinase-like"/>
</dbReference>
<comment type="similarity">
    <text evidence="1">Belongs to the oxoprolinase family.</text>
</comment>
<dbReference type="InterPro" id="IPR008040">
    <property type="entry name" value="Hydant_A_N"/>
</dbReference>
<gene>
    <name evidence="5" type="ORF">GTA08_BOTSDO04401</name>
</gene>
<organism evidence="5 6">
    <name type="scientific">Botryosphaeria dothidea</name>
    <dbReference type="NCBI Taxonomy" id="55169"/>
    <lineage>
        <taxon>Eukaryota</taxon>
        <taxon>Fungi</taxon>
        <taxon>Dikarya</taxon>
        <taxon>Ascomycota</taxon>
        <taxon>Pezizomycotina</taxon>
        <taxon>Dothideomycetes</taxon>
        <taxon>Dothideomycetes incertae sedis</taxon>
        <taxon>Botryosphaeriales</taxon>
        <taxon>Botryosphaeriaceae</taxon>
        <taxon>Botryosphaeria</taxon>
    </lineage>
</organism>
<evidence type="ECO:0000313" key="6">
    <source>
        <dbReference type="Proteomes" id="UP000572817"/>
    </source>
</evidence>
<evidence type="ECO:0000259" key="2">
    <source>
        <dbReference type="Pfam" id="PF01968"/>
    </source>
</evidence>
<dbReference type="GO" id="GO:0017168">
    <property type="term" value="F:5-oxoprolinase (ATP-hydrolyzing) activity"/>
    <property type="evidence" value="ECO:0007669"/>
    <property type="project" value="TreeGrafter"/>
</dbReference>
<dbReference type="PANTHER" id="PTHR11365">
    <property type="entry name" value="5-OXOPROLINASE RELATED"/>
    <property type="match status" value="1"/>
</dbReference>
<reference evidence="5" key="1">
    <citation type="submission" date="2020-04" db="EMBL/GenBank/DDBJ databases">
        <title>Genome Assembly and Annotation of Botryosphaeria dothidea sdau 11-99, a Latent Pathogen of Apple Fruit Ring Rot in China.</title>
        <authorList>
            <person name="Yu C."/>
            <person name="Diao Y."/>
            <person name="Lu Q."/>
            <person name="Zhao J."/>
            <person name="Cui S."/>
            <person name="Peng C."/>
            <person name="He B."/>
            <person name="Liu H."/>
        </authorList>
    </citation>
    <scope>NUCLEOTIDE SEQUENCE [LARGE SCALE GENOMIC DNA]</scope>
    <source>
        <strain evidence="5">Sdau11-99</strain>
    </source>
</reference>
<dbReference type="InterPro" id="IPR003692">
    <property type="entry name" value="Hydantoinase_B"/>
</dbReference>
<dbReference type="Pfam" id="PF05378">
    <property type="entry name" value="Hydant_A_N"/>
    <property type="match status" value="1"/>
</dbReference>
<evidence type="ECO:0000256" key="1">
    <source>
        <dbReference type="ARBA" id="ARBA00010403"/>
    </source>
</evidence>
<dbReference type="EMBL" id="WWBZ02000022">
    <property type="protein sequence ID" value="KAF4308445.1"/>
    <property type="molecule type" value="Genomic_DNA"/>
</dbReference>
<feature type="domain" description="Hydantoinase B/oxoprolinase" evidence="3">
    <location>
        <begin position="717"/>
        <end position="1257"/>
    </location>
</feature>
<dbReference type="GO" id="GO:0006749">
    <property type="term" value="P:glutathione metabolic process"/>
    <property type="evidence" value="ECO:0007669"/>
    <property type="project" value="TreeGrafter"/>
</dbReference>
<dbReference type="Pfam" id="PF01968">
    <property type="entry name" value="Hydantoinase_A"/>
    <property type="match status" value="1"/>
</dbReference>